<proteinExistence type="predicted"/>
<evidence type="ECO:0000313" key="3">
    <source>
        <dbReference type="Proteomes" id="UP000006250"/>
    </source>
</evidence>
<reference evidence="2 3" key="1">
    <citation type="submission" date="2010-08" db="EMBL/GenBank/DDBJ databases">
        <title>The draft genome of Desulfovibrio fructosovorans JJ.</title>
        <authorList>
            <consortium name="US DOE Joint Genome Institute (JGI-PGF)"/>
            <person name="Lucas S."/>
            <person name="Copeland A."/>
            <person name="Lapidus A."/>
            <person name="Cheng J.-F."/>
            <person name="Bruce D."/>
            <person name="Goodwin L."/>
            <person name="Pitluck S."/>
            <person name="Land M.L."/>
            <person name="Hauser L."/>
            <person name="Chang Y.-J."/>
            <person name="Jeffries C."/>
            <person name="Wall J.D."/>
            <person name="Stahl D.A."/>
            <person name="Arkin A.P."/>
            <person name="Dehal P."/>
            <person name="Stolyar S.M."/>
            <person name="Hazen T.C."/>
            <person name="Woyke T.J."/>
        </authorList>
    </citation>
    <scope>NUCLEOTIDE SEQUENCE [LARGE SCALE GENOMIC DNA]</scope>
    <source>
        <strain evidence="2 3">JJ</strain>
    </source>
</reference>
<protein>
    <recommendedName>
        <fullName evidence="4">3D domain protein</fullName>
    </recommendedName>
</protein>
<evidence type="ECO:0008006" key="4">
    <source>
        <dbReference type="Google" id="ProtNLM"/>
    </source>
</evidence>
<dbReference type="AlphaFoldDB" id="E1JVG3"/>
<evidence type="ECO:0000313" key="2">
    <source>
        <dbReference type="EMBL" id="EFL51757.1"/>
    </source>
</evidence>
<dbReference type="STRING" id="596151.DesfrDRAFT_1612"/>
<dbReference type="eggNOG" id="COG3584">
    <property type="taxonomic scope" value="Bacteria"/>
</dbReference>
<dbReference type="RefSeq" id="WP_005992790.1">
    <property type="nucleotide sequence ID" value="NZ_AECZ01000008.1"/>
</dbReference>
<evidence type="ECO:0000256" key="1">
    <source>
        <dbReference type="SAM" id="SignalP"/>
    </source>
</evidence>
<name>E1JVG3_SOLFR</name>
<accession>E1JVG3</accession>
<sequence length="142" mass="15396" precursor="true">MRVAFIAIAAIFLTVTAHAATHKNMLPKSSRPGKKILATITVYTPSPRENNGPGTKSGTAIGTRIRPGIVAVSRDLLHAGWDYGDKVRIKGLGTFIIEDTMHQRFRRTIDVAVPNLAAAKKIGKLRNIEVTLLESEAHDADS</sequence>
<dbReference type="Proteomes" id="UP000006250">
    <property type="component" value="Unassembled WGS sequence"/>
</dbReference>
<comment type="caution">
    <text evidence="2">The sequence shown here is derived from an EMBL/GenBank/DDBJ whole genome shotgun (WGS) entry which is preliminary data.</text>
</comment>
<dbReference type="OrthoDB" id="5470692at2"/>
<organism evidence="2 3">
    <name type="scientific">Solidesulfovibrio fructosivorans JJ]</name>
    <dbReference type="NCBI Taxonomy" id="596151"/>
    <lineage>
        <taxon>Bacteria</taxon>
        <taxon>Pseudomonadati</taxon>
        <taxon>Thermodesulfobacteriota</taxon>
        <taxon>Desulfovibrionia</taxon>
        <taxon>Desulfovibrionales</taxon>
        <taxon>Desulfovibrionaceae</taxon>
        <taxon>Solidesulfovibrio</taxon>
    </lineage>
</organism>
<dbReference type="CDD" id="cd22784">
    <property type="entry name" value="DPBB_MltA_YuiC-like"/>
    <property type="match status" value="1"/>
</dbReference>
<keyword evidence="1" id="KW-0732">Signal</keyword>
<feature type="chain" id="PRO_5003147964" description="3D domain protein" evidence="1">
    <location>
        <begin position="20"/>
        <end position="142"/>
    </location>
</feature>
<dbReference type="EMBL" id="AECZ01000008">
    <property type="protein sequence ID" value="EFL51757.1"/>
    <property type="molecule type" value="Genomic_DNA"/>
</dbReference>
<feature type="signal peptide" evidence="1">
    <location>
        <begin position="1"/>
        <end position="19"/>
    </location>
</feature>
<gene>
    <name evidence="2" type="ORF">DesfrDRAFT_1612</name>
</gene>
<keyword evidence="3" id="KW-1185">Reference proteome</keyword>